<keyword evidence="8" id="KW-1185">Reference proteome</keyword>
<dbReference type="PROSITE" id="PS51292">
    <property type="entry name" value="ZF_RING_CH"/>
    <property type="match status" value="1"/>
</dbReference>
<proteinExistence type="predicted"/>
<dbReference type="GO" id="GO:0008270">
    <property type="term" value="F:zinc ion binding"/>
    <property type="evidence" value="ECO:0007669"/>
    <property type="project" value="UniProtKB-KW"/>
</dbReference>
<evidence type="ECO:0000256" key="3">
    <source>
        <dbReference type="ARBA" id="ARBA00022833"/>
    </source>
</evidence>
<dbReference type="SMART" id="SM00744">
    <property type="entry name" value="RINGv"/>
    <property type="match status" value="1"/>
</dbReference>
<keyword evidence="5" id="KW-1133">Transmembrane helix</keyword>
<organism evidence="7 8">
    <name type="scientific">Clydaea vesicula</name>
    <dbReference type="NCBI Taxonomy" id="447962"/>
    <lineage>
        <taxon>Eukaryota</taxon>
        <taxon>Fungi</taxon>
        <taxon>Fungi incertae sedis</taxon>
        <taxon>Chytridiomycota</taxon>
        <taxon>Chytridiomycota incertae sedis</taxon>
        <taxon>Chytridiomycetes</taxon>
        <taxon>Lobulomycetales</taxon>
        <taxon>Lobulomycetaceae</taxon>
        <taxon>Clydaea</taxon>
    </lineage>
</organism>
<dbReference type="CDD" id="cd16495">
    <property type="entry name" value="RING_CH-C4HC3_MARCH"/>
    <property type="match status" value="1"/>
</dbReference>
<evidence type="ECO:0000256" key="2">
    <source>
        <dbReference type="ARBA" id="ARBA00022771"/>
    </source>
</evidence>
<keyword evidence="5" id="KW-0472">Membrane</keyword>
<feature type="transmembrane region" description="Helical" evidence="5">
    <location>
        <begin position="253"/>
        <end position="272"/>
    </location>
</feature>
<reference evidence="7" key="1">
    <citation type="submission" date="2020-05" db="EMBL/GenBank/DDBJ databases">
        <title>Phylogenomic resolution of chytrid fungi.</title>
        <authorList>
            <person name="Stajich J.E."/>
            <person name="Amses K."/>
            <person name="Simmons R."/>
            <person name="Seto K."/>
            <person name="Myers J."/>
            <person name="Bonds A."/>
            <person name="Quandt C.A."/>
            <person name="Barry K."/>
            <person name="Liu P."/>
            <person name="Grigoriev I."/>
            <person name="Longcore J.E."/>
            <person name="James T.Y."/>
        </authorList>
    </citation>
    <scope>NUCLEOTIDE SEQUENCE</scope>
    <source>
        <strain evidence="7">JEL0476</strain>
    </source>
</reference>
<evidence type="ECO:0000256" key="4">
    <source>
        <dbReference type="SAM" id="MobiDB-lite"/>
    </source>
</evidence>
<evidence type="ECO:0000259" key="6">
    <source>
        <dbReference type="PROSITE" id="PS51292"/>
    </source>
</evidence>
<feature type="transmembrane region" description="Helical" evidence="5">
    <location>
        <begin position="284"/>
        <end position="305"/>
    </location>
</feature>
<feature type="domain" description="RING-CH-type" evidence="6">
    <location>
        <begin position="87"/>
        <end position="153"/>
    </location>
</feature>
<dbReference type="EMBL" id="JADGJW010001169">
    <property type="protein sequence ID" value="KAJ3205883.1"/>
    <property type="molecule type" value="Genomic_DNA"/>
</dbReference>
<dbReference type="Gene3D" id="3.30.40.10">
    <property type="entry name" value="Zinc/RING finger domain, C3HC4 (zinc finger)"/>
    <property type="match status" value="1"/>
</dbReference>
<dbReference type="SUPFAM" id="SSF57850">
    <property type="entry name" value="RING/U-box"/>
    <property type="match status" value="1"/>
</dbReference>
<name>A0AAD5XWE9_9FUNG</name>
<comment type="caution">
    <text evidence="7">The sequence shown here is derived from an EMBL/GenBank/DDBJ whole genome shotgun (WGS) entry which is preliminary data.</text>
</comment>
<keyword evidence="3" id="KW-0862">Zinc</keyword>
<dbReference type="PANTHER" id="PTHR46347">
    <property type="entry name" value="RING/FYVE/PHD ZINC FINGER SUPERFAMILY PROTEIN"/>
    <property type="match status" value="1"/>
</dbReference>
<protein>
    <recommendedName>
        <fullName evidence="6">RING-CH-type domain-containing protein</fullName>
    </recommendedName>
</protein>
<dbReference type="InterPro" id="IPR011016">
    <property type="entry name" value="Znf_RING-CH"/>
</dbReference>
<dbReference type="AlphaFoldDB" id="A0AAD5XWE9"/>
<dbReference type="Pfam" id="PF12906">
    <property type="entry name" value="RINGv"/>
    <property type="match status" value="1"/>
</dbReference>
<evidence type="ECO:0000256" key="5">
    <source>
        <dbReference type="SAM" id="Phobius"/>
    </source>
</evidence>
<sequence length="327" mass="36958">MNQLSSIEKLRKRNTTKILDNINCEEVKNSVELSQEKNESACNDNQTNNTSEINKNNDIPNENTINDDTLPSSSSSHFKPKSNDASQNYENEKMCRICFSYETEPDDRLISPCKCKGTMKFVHLGCLNEWRRVSRKKESFFQCDHCLYKYHFGRTRFAKLIMNEVLVTILTILIFVLAVFLSGFITKLFLMWVDEEPYIPDDVDTEIPNSTWQHFYTLLEKSMSPTSIWSIDISHFLSGLIGVGIFGCTSLVFSLFSGGGIGGFGFGGGGIYRSGRSSDNFGSVVMIVLVIVGVVKTLYSIYGVVRVFSRSSLKIVENIILEVQEDQ</sequence>
<evidence type="ECO:0000313" key="7">
    <source>
        <dbReference type="EMBL" id="KAJ3205883.1"/>
    </source>
</evidence>
<keyword evidence="5" id="KW-0812">Transmembrane</keyword>
<gene>
    <name evidence="7" type="ORF">HK099_000674</name>
</gene>
<dbReference type="Proteomes" id="UP001211065">
    <property type="component" value="Unassembled WGS sequence"/>
</dbReference>
<accession>A0AAD5XWE9</accession>
<feature type="transmembrane region" description="Helical" evidence="5">
    <location>
        <begin position="165"/>
        <end position="185"/>
    </location>
</feature>
<keyword evidence="1" id="KW-0479">Metal-binding</keyword>
<feature type="transmembrane region" description="Helical" evidence="5">
    <location>
        <begin position="228"/>
        <end position="246"/>
    </location>
</feature>
<feature type="region of interest" description="Disordered" evidence="4">
    <location>
        <begin position="35"/>
        <end position="86"/>
    </location>
</feature>
<feature type="compositionally biased region" description="Polar residues" evidence="4">
    <location>
        <begin position="40"/>
        <end position="71"/>
    </location>
</feature>
<keyword evidence="2" id="KW-0863">Zinc-finger</keyword>
<dbReference type="PANTHER" id="PTHR46347:SF1">
    <property type="entry name" value="RING_FYVE_PHD ZINC FINGER SUPERFAMILY PROTEIN"/>
    <property type="match status" value="1"/>
</dbReference>
<dbReference type="InterPro" id="IPR013083">
    <property type="entry name" value="Znf_RING/FYVE/PHD"/>
</dbReference>
<evidence type="ECO:0000313" key="8">
    <source>
        <dbReference type="Proteomes" id="UP001211065"/>
    </source>
</evidence>
<evidence type="ECO:0000256" key="1">
    <source>
        <dbReference type="ARBA" id="ARBA00022723"/>
    </source>
</evidence>